<evidence type="ECO:0000256" key="2">
    <source>
        <dbReference type="ARBA" id="ARBA00022771"/>
    </source>
</evidence>
<dbReference type="AlphaFoldDB" id="A0A2N9IYW3"/>
<feature type="region of interest" description="Disordered" evidence="5">
    <location>
        <begin position="286"/>
        <end position="306"/>
    </location>
</feature>
<feature type="region of interest" description="Disordered" evidence="5">
    <location>
        <begin position="120"/>
        <end position="150"/>
    </location>
</feature>
<dbReference type="InterPro" id="IPR001965">
    <property type="entry name" value="Znf_PHD"/>
</dbReference>
<dbReference type="CDD" id="cd15532">
    <property type="entry name" value="PHD2_CHD_II"/>
    <property type="match status" value="1"/>
</dbReference>
<dbReference type="InterPro" id="IPR019786">
    <property type="entry name" value="Zinc_finger_PHD-type_CS"/>
</dbReference>
<dbReference type="Gene3D" id="3.30.40.10">
    <property type="entry name" value="Zinc/RING finger domain, C3HC4 (zinc finger)"/>
    <property type="match status" value="1"/>
</dbReference>
<dbReference type="SUPFAM" id="SSF57903">
    <property type="entry name" value="FYVE/PHD zinc finger"/>
    <property type="match status" value="1"/>
</dbReference>
<dbReference type="SMART" id="SM00249">
    <property type="entry name" value="PHD"/>
    <property type="match status" value="1"/>
</dbReference>
<feature type="compositionally biased region" description="Polar residues" evidence="5">
    <location>
        <begin position="754"/>
        <end position="765"/>
    </location>
</feature>
<feature type="region of interest" description="Disordered" evidence="5">
    <location>
        <begin position="751"/>
        <end position="783"/>
    </location>
</feature>
<dbReference type="InterPro" id="IPR011011">
    <property type="entry name" value="Znf_FYVE_PHD"/>
</dbReference>
<dbReference type="InterPro" id="IPR013083">
    <property type="entry name" value="Znf_RING/FYVE/PHD"/>
</dbReference>
<name>A0A2N9IYW3_FAGSY</name>
<feature type="domain" description="Myb-like" evidence="7">
    <location>
        <begin position="500"/>
        <end position="556"/>
    </location>
</feature>
<evidence type="ECO:0000256" key="1">
    <source>
        <dbReference type="ARBA" id="ARBA00022723"/>
    </source>
</evidence>
<dbReference type="InterPro" id="IPR019787">
    <property type="entry name" value="Znf_PHD-finger"/>
</dbReference>
<dbReference type="PROSITE" id="PS01359">
    <property type="entry name" value="ZF_PHD_1"/>
    <property type="match status" value="1"/>
</dbReference>
<accession>A0A2N9IYW3</accession>
<keyword evidence="1" id="KW-0479">Metal-binding</keyword>
<dbReference type="PANTHER" id="PTHR24102:SF28">
    <property type="entry name" value="PHD-TYPE DOMAIN-CONTAINING PROTEIN"/>
    <property type="match status" value="1"/>
</dbReference>
<dbReference type="PROSITE" id="PS50016">
    <property type="entry name" value="ZF_PHD_2"/>
    <property type="match status" value="1"/>
</dbReference>
<feature type="domain" description="PHD-type" evidence="6">
    <location>
        <begin position="65"/>
        <end position="112"/>
    </location>
</feature>
<reference evidence="8" key="1">
    <citation type="submission" date="2018-02" db="EMBL/GenBank/DDBJ databases">
        <authorList>
            <person name="Cohen D.B."/>
            <person name="Kent A.D."/>
        </authorList>
    </citation>
    <scope>NUCLEOTIDE SEQUENCE</scope>
</reference>
<dbReference type="InterPro" id="IPR001005">
    <property type="entry name" value="SANT/Myb"/>
</dbReference>
<evidence type="ECO:0000256" key="3">
    <source>
        <dbReference type="ARBA" id="ARBA00022833"/>
    </source>
</evidence>
<protein>
    <recommendedName>
        <fullName evidence="9">PHD-type domain-containing protein</fullName>
    </recommendedName>
</protein>
<dbReference type="InterPro" id="IPR009057">
    <property type="entry name" value="Homeodomain-like_sf"/>
</dbReference>
<evidence type="ECO:0000259" key="7">
    <source>
        <dbReference type="PROSITE" id="PS50090"/>
    </source>
</evidence>
<evidence type="ECO:0000256" key="5">
    <source>
        <dbReference type="SAM" id="MobiDB-lite"/>
    </source>
</evidence>
<gene>
    <name evidence="8" type="ORF">FSB_LOCUS57650</name>
</gene>
<feature type="compositionally biased region" description="Polar residues" evidence="5">
    <location>
        <begin position="773"/>
        <end position="783"/>
    </location>
</feature>
<dbReference type="CDD" id="cd11660">
    <property type="entry name" value="SANT_TRF"/>
    <property type="match status" value="1"/>
</dbReference>
<dbReference type="EMBL" id="OIVN01006285">
    <property type="protein sequence ID" value="SPD29768.1"/>
    <property type="molecule type" value="Genomic_DNA"/>
</dbReference>
<dbReference type="Gene3D" id="1.10.10.60">
    <property type="entry name" value="Homeodomain-like"/>
    <property type="match status" value="1"/>
</dbReference>
<evidence type="ECO:0008006" key="9">
    <source>
        <dbReference type="Google" id="ProtNLM"/>
    </source>
</evidence>
<dbReference type="PANTHER" id="PTHR24102">
    <property type="entry name" value="PHD FINGER PROTEIN"/>
    <property type="match status" value="1"/>
</dbReference>
<evidence type="ECO:0000313" key="8">
    <source>
        <dbReference type="EMBL" id="SPD29768.1"/>
    </source>
</evidence>
<sequence length="783" mass="87551">MTPCAGNSKMVDNNQVLKRKRKSLPSGRSISNANKKVSLASESLGVKNDSNFGVPSSMIGEDGYYFECVICDNGGDLLCCDTCPCTYHLQCLSPPLECVPPGNWQCPNCCEKDDHSRPIIHLRSPNAKKNTSSSKEKHSSSDVSSSLESNKKLDLSTDATAGSVSSSCVNKTLHADSSHPLHKLGEVASLVGKTTALEEFVHGEKQQYSVNFTDDGKGTENDILNSIRANQSIESNAKSIEEQVRARVHHTMNGDACMQTPKRTELDKLLILSHFDINILKQNNNEERDLPEETSPRHTQKRRAHKEKFAALRARQKKRLALRNTSRGPCSNSGLPGCWDLIQFHKDKSSETTRFHASANNLNDQLLPKQIMTRDRETGVQNWLDRSLDHRFHSVSSCSQDLSTGSHFRSPYYSQSKFKEQLPDFASHIAPHAGCSTSRNMNNQKIAIPDSSSYIQFPRTVPPDYSSKSSASDFMSGFSFRQNVDNNIMRAWSGSNNLRKNRAMANAWSEEELDCLWMGVRRYGQGNWETMLRDPTLNFSKDKTPEDLSERWNKERLNFLNSQGLPAQKPTSSLHSTISNGVMSQISKECRYGHVMTDCLQCPKNQTHVTDAQVHCAHATDQSFVLTYSPSSLKLDNSTSNKLDPTPKILRHWFQEPVCASEWQLLAVLEPRTQPKTTNVRDHEKKNKMPMPSQASPAIAKSRKNFHMGCSMVTPNFSSMSFKNQLPLHRKKKAKQNLLLGGTFPLPKFGVDLNESNDSSQTESDTSQRCEGNELSSEGTLSV</sequence>
<feature type="region of interest" description="Disordered" evidence="5">
    <location>
        <begin position="675"/>
        <end position="696"/>
    </location>
</feature>
<dbReference type="SUPFAM" id="SSF46689">
    <property type="entry name" value="Homeodomain-like"/>
    <property type="match status" value="1"/>
</dbReference>
<dbReference type="GO" id="GO:0008270">
    <property type="term" value="F:zinc ion binding"/>
    <property type="evidence" value="ECO:0007669"/>
    <property type="project" value="UniProtKB-KW"/>
</dbReference>
<evidence type="ECO:0000256" key="4">
    <source>
        <dbReference type="PROSITE-ProRule" id="PRU00146"/>
    </source>
</evidence>
<dbReference type="PROSITE" id="PS50090">
    <property type="entry name" value="MYB_LIKE"/>
    <property type="match status" value="1"/>
</dbReference>
<dbReference type="Pfam" id="PF00628">
    <property type="entry name" value="PHD"/>
    <property type="match status" value="1"/>
</dbReference>
<proteinExistence type="predicted"/>
<evidence type="ECO:0000259" key="6">
    <source>
        <dbReference type="PROSITE" id="PS50016"/>
    </source>
</evidence>
<organism evidence="8">
    <name type="scientific">Fagus sylvatica</name>
    <name type="common">Beechnut</name>
    <dbReference type="NCBI Taxonomy" id="28930"/>
    <lineage>
        <taxon>Eukaryota</taxon>
        <taxon>Viridiplantae</taxon>
        <taxon>Streptophyta</taxon>
        <taxon>Embryophyta</taxon>
        <taxon>Tracheophyta</taxon>
        <taxon>Spermatophyta</taxon>
        <taxon>Magnoliopsida</taxon>
        <taxon>eudicotyledons</taxon>
        <taxon>Gunneridae</taxon>
        <taxon>Pentapetalae</taxon>
        <taxon>rosids</taxon>
        <taxon>fabids</taxon>
        <taxon>Fagales</taxon>
        <taxon>Fagaceae</taxon>
        <taxon>Fagus</taxon>
    </lineage>
</organism>
<keyword evidence="2 4" id="KW-0863">Zinc-finger</keyword>
<keyword evidence="3" id="KW-0862">Zinc</keyword>